<dbReference type="GO" id="GO:0005886">
    <property type="term" value="C:plasma membrane"/>
    <property type="evidence" value="ECO:0007669"/>
    <property type="project" value="UniProtKB-SubCell"/>
</dbReference>
<feature type="transmembrane region" description="Helical" evidence="8">
    <location>
        <begin position="172"/>
        <end position="191"/>
    </location>
</feature>
<dbReference type="PANTHER" id="PTHR23502:SF132">
    <property type="entry name" value="POLYAMINE TRANSPORTER 2-RELATED"/>
    <property type="match status" value="1"/>
</dbReference>
<feature type="transmembrane region" description="Helical" evidence="8">
    <location>
        <begin position="108"/>
        <end position="129"/>
    </location>
</feature>
<dbReference type="CDD" id="cd17320">
    <property type="entry name" value="MFS_MdfA_MDR_like"/>
    <property type="match status" value="1"/>
</dbReference>
<evidence type="ECO:0000256" key="5">
    <source>
        <dbReference type="ARBA" id="ARBA00022692"/>
    </source>
</evidence>
<keyword evidence="11" id="KW-1185">Reference proteome</keyword>
<evidence type="ECO:0000256" key="8">
    <source>
        <dbReference type="RuleBase" id="RU365088"/>
    </source>
</evidence>
<evidence type="ECO:0000256" key="4">
    <source>
        <dbReference type="ARBA" id="ARBA00022475"/>
    </source>
</evidence>
<reference evidence="10 11" key="1">
    <citation type="submission" date="2016-11" db="EMBL/GenBank/DDBJ databases">
        <authorList>
            <person name="Jaros S."/>
            <person name="Januszkiewicz K."/>
            <person name="Wedrychowicz H."/>
        </authorList>
    </citation>
    <scope>NUCLEOTIDE SEQUENCE [LARGE SCALE GENOMIC DNA]</scope>
    <source>
        <strain evidence="10 11">ATCC 23634</strain>
    </source>
</reference>
<accession>A0A1K2HSZ6</accession>
<evidence type="ECO:0000256" key="3">
    <source>
        <dbReference type="ARBA" id="ARBA00022448"/>
    </source>
</evidence>
<dbReference type="STRING" id="665118.SAMN02983003_0225"/>
<keyword evidence="4" id="KW-1003">Cell membrane</keyword>
<dbReference type="NCBIfam" id="TIGR00710">
    <property type="entry name" value="efflux_Bcr_CflA"/>
    <property type="match status" value="1"/>
</dbReference>
<organism evidence="10 11">
    <name type="scientific">Devosia enhydra</name>
    <dbReference type="NCBI Taxonomy" id="665118"/>
    <lineage>
        <taxon>Bacteria</taxon>
        <taxon>Pseudomonadati</taxon>
        <taxon>Pseudomonadota</taxon>
        <taxon>Alphaproteobacteria</taxon>
        <taxon>Hyphomicrobiales</taxon>
        <taxon>Devosiaceae</taxon>
        <taxon>Devosia</taxon>
    </lineage>
</organism>
<feature type="transmembrane region" description="Helical" evidence="8">
    <location>
        <begin position="286"/>
        <end position="304"/>
    </location>
</feature>
<evidence type="ECO:0000313" key="11">
    <source>
        <dbReference type="Proteomes" id="UP000183447"/>
    </source>
</evidence>
<feature type="transmembrane region" description="Helical" evidence="8">
    <location>
        <begin position="252"/>
        <end position="274"/>
    </location>
</feature>
<evidence type="ECO:0000313" key="10">
    <source>
        <dbReference type="EMBL" id="SFZ80950.1"/>
    </source>
</evidence>
<dbReference type="AlphaFoldDB" id="A0A1K2HSZ6"/>
<feature type="domain" description="Major facilitator superfamily (MFS) profile" evidence="9">
    <location>
        <begin position="16"/>
        <end position="404"/>
    </location>
</feature>
<evidence type="ECO:0000256" key="2">
    <source>
        <dbReference type="ARBA" id="ARBA00006236"/>
    </source>
</evidence>
<feature type="transmembrane region" description="Helical" evidence="8">
    <location>
        <begin position="84"/>
        <end position="102"/>
    </location>
</feature>
<dbReference type="InterPro" id="IPR020846">
    <property type="entry name" value="MFS_dom"/>
</dbReference>
<keyword evidence="6 8" id="KW-1133">Transmembrane helix</keyword>
<dbReference type="PROSITE" id="PS50850">
    <property type="entry name" value="MFS"/>
    <property type="match status" value="1"/>
</dbReference>
<comment type="similarity">
    <text evidence="2 8">Belongs to the major facilitator superfamily. Bcr/CmlA family.</text>
</comment>
<dbReference type="PANTHER" id="PTHR23502">
    <property type="entry name" value="MAJOR FACILITATOR SUPERFAMILY"/>
    <property type="match status" value="1"/>
</dbReference>
<keyword evidence="7 8" id="KW-0472">Membrane</keyword>
<feature type="transmembrane region" description="Helical" evidence="8">
    <location>
        <begin position="342"/>
        <end position="367"/>
    </location>
</feature>
<feature type="transmembrane region" description="Helical" evidence="8">
    <location>
        <begin position="222"/>
        <end position="246"/>
    </location>
</feature>
<feature type="transmembrane region" description="Helical" evidence="8">
    <location>
        <begin position="54"/>
        <end position="72"/>
    </location>
</feature>
<dbReference type="SUPFAM" id="SSF103473">
    <property type="entry name" value="MFS general substrate transporter"/>
    <property type="match status" value="1"/>
</dbReference>
<dbReference type="Proteomes" id="UP000183447">
    <property type="component" value="Unassembled WGS sequence"/>
</dbReference>
<dbReference type="GO" id="GO:0042910">
    <property type="term" value="F:xenobiotic transmembrane transporter activity"/>
    <property type="evidence" value="ECO:0007669"/>
    <property type="project" value="InterPro"/>
</dbReference>
<dbReference type="InterPro" id="IPR005829">
    <property type="entry name" value="Sugar_transporter_CS"/>
</dbReference>
<gene>
    <name evidence="10" type="ORF">SAMN02983003_0225</name>
</gene>
<feature type="transmembrane region" description="Helical" evidence="8">
    <location>
        <begin position="141"/>
        <end position="160"/>
    </location>
</feature>
<dbReference type="EMBL" id="FPKU01000001">
    <property type="protein sequence ID" value="SFZ80950.1"/>
    <property type="molecule type" value="Genomic_DNA"/>
</dbReference>
<feature type="transmembrane region" description="Helical" evidence="8">
    <location>
        <begin position="310"/>
        <end position="330"/>
    </location>
</feature>
<proteinExistence type="inferred from homology"/>
<sequence length="413" mass="44507">MTTFSNPARGLSRTEFIALIAALMALNALAIDVMLPALPYMGESLGVTVENDRHFVITAFMIGLGSTQLLIGPLSDRFGRRMPLIIGMVVYVAASLGATLANDFETLLAMRFLQGVGCAGARVIGQSIVRDCYSGRDMAEIMSLTFMVFMAVPIIAPSIGQVLLLTGPWQTIFLFMMLLGAAVLVWTWLRLPETLRPENRRPLRAKVIAEGFVLVARTRQSLCYGLAGMFVFGALYGFITTAQQIFVDIYGLGVYFPIAFAGMAGMLAVAAFLNSRLVSRYGMRRISHVSMLFYTGLSLVWTVLSVIGLLPFWTFFVLLVAVMFFFGTSLSNMNTLAMEPLGAVAGTASSVFGFSQTVGGAVIGTIIGQQFNGTVTPTATGYFVCGALALVCILFAERGRLFGEGGEAARVRP</sequence>
<keyword evidence="8" id="KW-0997">Cell inner membrane</keyword>
<evidence type="ECO:0000256" key="1">
    <source>
        <dbReference type="ARBA" id="ARBA00004651"/>
    </source>
</evidence>
<dbReference type="InterPro" id="IPR036259">
    <property type="entry name" value="MFS_trans_sf"/>
</dbReference>
<comment type="caution">
    <text evidence="8">Lacks conserved residue(s) required for the propagation of feature annotation.</text>
</comment>
<dbReference type="Gene3D" id="1.20.1720.10">
    <property type="entry name" value="Multidrug resistance protein D"/>
    <property type="match status" value="1"/>
</dbReference>
<dbReference type="InterPro" id="IPR004812">
    <property type="entry name" value="Efflux_drug-R_Bcr/CmlA"/>
</dbReference>
<keyword evidence="3 8" id="KW-0813">Transport</keyword>
<comment type="subcellular location">
    <subcellularLocation>
        <location evidence="8">Cell inner membrane</location>
        <topology evidence="8">Multi-pass membrane protein</topology>
    </subcellularLocation>
    <subcellularLocation>
        <location evidence="1">Cell membrane</location>
        <topology evidence="1">Multi-pass membrane protein</topology>
    </subcellularLocation>
</comment>
<keyword evidence="5 8" id="KW-0812">Transmembrane</keyword>
<evidence type="ECO:0000256" key="6">
    <source>
        <dbReference type="ARBA" id="ARBA00022989"/>
    </source>
</evidence>
<dbReference type="Pfam" id="PF07690">
    <property type="entry name" value="MFS_1"/>
    <property type="match status" value="1"/>
</dbReference>
<feature type="transmembrane region" description="Helical" evidence="8">
    <location>
        <begin position="379"/>
        <end position="396"/>
    </location>
</feature>
<evidence type="ECO:0000256" key="7">
    <source>
        <dbReference type="ARBA" id="ARBA00023136"/>
    </source>
</evidence>
<name>A0A1K2HSZ6_9HYPH</name>
<protein>
    <recommendedName>
        <fullName evidence="8">Bcr/CflA family efflux transporter</fullName>
    </recommendedName>
</protein>
<evidence type="ECO:0000259" key="9">
    <source>
        <dbReference type="PROSITE" id="PS50850"/>
    </source>
</evidence>
<dbReference type="PROSITE" id="PS00216">
    <property type="entry name" value="SUGAR_TRANSPORT_1"/>
    <property type="match status" value="1"/>
</dbReference>
<dbReference type="InterPro" id="IPR011701">
    <property type="entry name" value="MFS"/>
</dbReference>
<dbReference type="GO" id="GO:1990961">
    <property type="term" value="P:xenobiotic detoxification by transmembrane export across the plasma membrane"/>
    <property type="evidence" value="ECO:0007669"/>
    <property type="project" value="InterPro"/>
</dbReference>